<accession>A0A246DLG4</accession>
<dbReference type="RefSeq" id="WP_088397084.1">
    <property type="nucleotide sequence ID" value="NZ_MXPU01000031.1"/>
</dbReference>
<dbReference type="AlphaFoldDB" id="A0A246DLG4"/>
<name>A0A246DLG4_9HYPH</name>
<dbReference type="Proteomes" id="UP000197269">
    <property type="component" value="Unassembled WGS sequence"/>
</dbReference>
<dbReference type="EMBL" id="MXPU01000031">
    <property type="protein sequence ID" value="OWO90036.1"/>
    <property type="molecule type" value="Genomic_DNA"/>
</dbReference>
<comment type="caution">
    <text evidence="1">The sequence shown here is derived from an EMBL/GenBank/DDBJ whole genome shotgun (WGS) entry which is preliminary data.</text>
</comment>
<protein>
    <submittedName>
        <fullName evidence="1">Uncharacterized protein</fullName>
    </submittedName>
</protein>
<proteinExistence type="predicted"/>
<evidence type="ECO:0000313" key="1">
    <source>
        <dbReference type="EMBL" id="OWO90036.1"/>
    </source>
</evidence>
<gene>
    <name evidence="1" type="ORF">B5E41_29055</name>
</gene>
<sequence length="162" mass="17860">MTSDQNLALYTKLSGFRLVVLANRFGCDTDVSRKLHDRLLEGLEAATGRIQTIMALERSVLAGDDEYAAYRLEGETEIFGRLTINLLDELDIDFDTHEYRVNGGDWSIAFTADYTGVDIDYPELIALTDELGSLAPIIKDITRETGIAVNASRVSYIGCTGS</sequence>
<reference evidence="1 2" key="1">
    <citation type="submission" date="2017-03" db="EMBL/GenBank/DDBJ databases">
        <title>Genome of strain Rhizobium sp. CNPSo 668.</title>
        <authorList>
            <person name="Ribeiro R."/>
        </authorList>
    </citation>
    <scope>NUCLEOTIDE SEQUENCE [LARGE SCALE GENOMIC DNA]</scope>
    <source>
        <strain evidence="1 2">CNPSo 668</strain>
    </source>
</reference>
<organism evidence="1 2">
    <name type="scientific">Rhizobium esperanzae</name>
    <dbReference type="NCBI Taxonomy" id="1967781"/>
    <lineage>
        <taxon>Bacteria</taxon>
        <taxon>Pseudomonadati</taxon>
        <taxon>Pseudomonadota</taxon>
        <taxon>Alphaproteobacteria</taxon>
        <taxon>Hyphomicrobiales</taxon>
        <taxon>Rhizobiaceae</taxon>
        <taxon>Rhizobium/Agrobacterium group</taxon>
        <taxon>Rhizobium</taxon>
    </lineage>
</organism>
<evidence type="ECO:0000313" key="2">
    <source>
        <dbReference type="Proteomes" id="UP000197269"/>
    </source>
</evidence>